<feature type="chain" id="PRO_5016851847" evidence="15">
    <location>
        <begin position="24"/>
        <end position="1440"/>
    </location>
</feature>
<evidence type="ECO:0000256" key="14">
    <source>
        <dbReference type="RuleBase" id="RU003355"/>
    </source>
</evidence>
<dbReference type="GO" id="GO:0006508">
    <property type="term" value="P:proteolysis"/>
    <property type="evidence" value="ECO:0007669"/>
    <property type="project" value="UniProtKB-KW"/>
</dbReference>
<feature type="active site" description="Charge relay system" evidence="12 13">
    <location>
        <position position="263"/>
    </location>
</feature>
<dbReference type="OrthoDB" id="9798386at2"/>
<dbReference type="InterPro" id="IPR034216">
    <property type="entry name" value="C5a_Peptidase"/>
</dbReference>
<feature type="domain" description="SLH" evidence="16">
    <location>
        <begin position="1326"/>
        <end position="1381"/>
    </location>
</feature>
<dbReference type="PROSITE" id="PS51272">
    <property type="entry name" value="SLH"/>
    <property type="match status" value="3"/>
</dbReference>
<evidence type="ECO:0000256" key="1">
    <source>
        <dbReference type="ARBA" id="ARBA00001913"/>
    </source>
</evidence>
<evidence type="ECO:0000259" key="16">
    <source>
        <dbReference type="PROSITE" id="PS51272"/>
    </source>
</evidence>
<dbReference type="CDD" id="cd07475">
    <property type="entry name" value="Peptidases_S8_C5a_Peptidase"/>
    <property type="match status" value="1"/>
</dbReference>
<proteinExistence type="inferred from homology"/>
<feature type="active site" description="Charge relay system" evidence="12 13">
    <location>
        <position position="599"/>
    </location>
</feature>
<evidence type="ECO:0000256" key="12">
    <source>
        <dbReference type="PIRSR" id="PIRSR615500-1"/>
    </source>
</evidence>
<dbReference type="Pfam" id="PF00395">
    <property type="entry name" value="SLH"/>
    <property type="match status" value="3"/>
</dbReference>
<dbReference type="InterPro" id="IPR023828">
    <property type="entry name" value="Peptidase_S8_Ser-AS"/>
</dbReference>
<dbReference type="InterPro" id="IPR023827">
    <property type="entry name" value="Peptidase_S8_Asp-AS"/>
</dbReference>
<dbReference type="InterPro" id="IPR003137">
    <property type="entry name" value="PA_domain"/>
</dbReference>
<keyword evidence="9 13" id="KW-0378">Hydrolase</keyword>
<evidence type="ECO:0000313" key="17">
    <source>
        <dbReference type="EMBL" id="RBP91541.1"/>
    </source>
</evidence>
<dbReference type="CDD" id="cd02133">
    <property type="entry name" value="PA_C5a_like"/>
    <property type="match status" value="1"/>
</dbReference>
<dbReference type="Gene3D" id="3.40.50.200">
    <property type="entry name" value="Peptidase S8/S53 domain"/>
    <property type="match status" value="1"/>
</dbReference>
<evidence type="ECO:0000256" key="7">
    <source>
        <dbReference type="ARBA" id="ARBA00022729"/>
    </source>
</evidence>
<evidence type="ECO:0000256" key="3">
    <source>
        <dbReference type="ARBA" id="ARBA00011073"/>
    </source>
</evidence>
<evidence type="ECO:0000256" key="2">
    <source>
        <dbReference type="ARBA" id="ARBA00004613"/>
    </source>
</evidence>
<dbReference type="InterPro" id="IPR022398">
    <property type="entry name" value="Peptidase_S8_His-AS"/>
</dbReference>
<accession>A0A366JSM6</accession>
<dbReference type="PANTHER" id="PTHR43806">
    <property type="entry name" value="PEPTIDASE S8"/>
    <property type="match status" value="1"/>
</dbReference>
<comment type="similarity">
    <text evidence="3 13 14">Belongs to the peptidase S8 family.</text>
</comment>
<dbReference type="EMBL" id="QNSF01000008">
    <property type="protein sequence ID" value="RBP91541.1"/>
    <property type="molecule type" value="Genomic_DNA"/>
</dbReference>
<evidence type="ECO:0000256" key="4">
    <source>
        <dbReference type="ARBA" id="ARBA00022512"/>
    </source>
</evidence>
<reference evidence="17 18" key="1">
    <citation type="submission" date="2018-06" db="EMBL/GenBank/DDBJ databases">
        <title>Freshwater and sediment microbial communities from various areas in North America, analyzing microbe dynamics in response to fracking.</title>
        <authorList>
            <person name="Lamendella R."/>
        </authorList>
    </citation>
    <scope>NUCLEOTIDE SEQUENCE [LARGE SCALE GENOMIC DNA]</scope>
    <source>
        <strain evidence="17 18">14_TX</strain>
    </source>
</reference>
<evidence type="ECO:0000256" key="5">
    <source>
        <dbReference type="ARBA" id="ARBA00022525"/>
    </source>
</evidence>
<dbReference type="GO" id="GO:0016020">
    <property type="term" value="C:membrane"/>
    <property type="evidence" value="ECO:0007669"/>
    <property type="project" value="InterPro"/>
</dbReference>
<comment type="caution">
    <text evidence="17">The sequence shown here is derived from an EMBL/GenBank/DDBJ whole genome shotgun (WGS) entry which is preliminary data.</text>
</comment>
<dbReference type="Pfam" id="PF02225">
    <property type="entry name" value="PA"/>
    <property type="match status" value="1"/>
</dbReference>
<dbReference type="InterPro" id="IPR050131">
    <property type="entry name" value="Peptidase_S8_subtilisin-like"/>
</dbReference>
<dbReference type="GO" id="GO:0004252">
    <property type="term" value="F:serine-type endopeptidase activity"/>
    <property type="evidence" value="ECO:0007669"/>
    <property type="project" value="UniProtKB-UniRule"/>
</dbReference>
<evidence type="ECO:0000313" key="18">
    <source>
        <dbReference type="Proteomes" id="UP000252731"/>
    </source>
</evidence>
<comment type="cofactor">
    <cofactor evidence="1">
        <name>Ca(2+)</name>
        <dbReference type="ChEBI" id="CHEBI:29108"/>
    </cofactor>
</comment>
<dbReference type="GO" id="GO:0005576">
    <property type="term" value="C:extracellular region"/>
    <property type="evidence" value="ECO:0007669"/>
    <property type="project" value="UniProtKB-SubCell"/>
</dbReference>
<dbReference type="PROSITE" id="PS51892">
    <property type="entry name" value="SUBTILASE"/>
    <property type="match status" value="1"/>
</dbReference>
<keyword evidence="10 13" id="KW-0720">Serine protease</keyword>
<feature type="signal peptide" evidence="15">
    <location>
        <begin position="1"/>
        <end position="23"/>
    </location>
</feature>
<dbReference type="InterPro" id="IPR036852">
    <property type="entry name" value="Peptidase_S8/S53_dom_sf"/>
</dbReference>
<dbReference type="Gene3D" id="2.60.40.1710">
    <property type="entry name" value="Subtilisin-like superfamily"/>
    <property type="match status" value="1"/>
</dbReference>
<dbReference type="PANTHER" id="PTHR43806:SF11">
    <property type="entry name" value="CEREVISIN-RELATED"/>
    <property type="match status" value="1"/>
</dbReference>
<dbReference type="InterPro" id="IPR010435">
    <property type="entry name" value="C5a/SBT2-like_Fn3"/>
</dbReference>
<comment type="subcellular location">
    <subcellularLocation>
        <location evidence="2">Secreted</location>
    </subcellularLocation>
</comment>
<dbReference type="SUPFAM" id="SSF52743">
    <property type="entry name" value="Subtilisin-like"/>
    <property type="match status" value="1"/>
</dbReference>
<name>A0A366JSM6_CYTFI</name>
<sequence>MNIKKSFLLLVVFLLAFSNAAFGAANNEASKKKVLEEKKAVEQKLVKQITADETVKQYKANDQVRIIVELEDEPVFSAAQSSGKNYSELSESSKKQFMQAALNAQEKVKQNIQKASIAMDHKESFTTVFNGFSGEVAYKSIKVIESLSNVKKVYITHEYERPEEQPEMLYSKELVKAQQTWQDYGYKGEGMTVAVIDTGIDPSHKDMVLSDETDPELSKKEVESLVDENNLVGKYYSEKVPYGYNYSDENHEILDLGPDASMHGMHVAGTVGANGDEENGGIKGVAPEAQILGLKVFGNDPEMPSTYSDIYVKAIDDAIILGADVINMSLGSTASFVLPEDPEQQAIANAVENGVMMAISAGNSAKLGDGFANPLASNPDIGVVGSPGLTDESLQVASFENQYLDLEGFNVYVDGEENDAVSFVSSGNTEPSSLGNGNYELVYAGLGRLPGDSEVDPNANDFEGLDLKGKIALIQRGESPFVSKALNAQAKGAVAVIIFNNASGYVNMVNDPAIKVPYIFTLKHFGDELAASLEAGKKVEVAFKGEKVKSLNPENSKMSEFTSWGVTPNLDFKPEITAPGGNILSTLQKDQYGLMSGTSMAAPHVAGGSALVMQRVDEAFDLKGSERVNMAKNILMNTSKPQVDKGLYNDYYSIGLNYSPRRQGAGLMDLHAAMSTPVVVTEAGTGIGKVALKEINDKASFKLKLTNFSDKAAVYKAEGTVQTDLVYNDQNLVETGGVFKKDSINAEAPYLGEFPIEITSANGSEVDGDYQVLVPANKTVEVEVSIDLTDAIDWMYNTPLTDLFENGYFAEGFISFTDVNDTNPELTVPYVGFNGDWDQAPVIDETIYDEGSFYGATGLATPAGADSYNFLGTNPVLDEASGDKVAFSPNSDGVQDTVLPILSFLRNAKNVKFKVLDSDKKEVLTLRTEKEVRKNYYDGGAASPYSVFNNASWDGKFKGEILPDGLYYYQIDSVVDYPDAEWQSKQIPVLIDTKNPEVSVVFDAETGIVSWNAEDEGAGVSHFDILVNGNSVLEKPLPADAKDFTLNNASDVKNVKVVAYDWAGNTGLDTAGEDDTIPFITALTPEALSVSNSRVVKVVGYVNDASSVEALYINDKKTTLTWDAENKRYAFNTNVEFKTDGVHGIRFVGVDKKGNEISFLRKVMVDSTKPVLDVEGPYYTNKDKVSLKLNLSDNYSEMRFYIDGSEKYYNQFREPYEMKAFKKELTQEVSLKDGENNFELKLTDLAGYTVVKNISIYKTGKSPKAFSDLKKDHWAKDAIQILNLKGVINGYDNGKFGVNDDITRLQAAQMIVRALGLNTENRPNPNLKDVKPGDYGYDVIATVADKGIMIGNDKGEFKPKDTLLRAEMAKIIVEAYKLKGETQDSFKDVPAGYWATGYINTLAANSITKGYPDKTFKPKSNLTRSEFAMFLARIQDDRFK</sequence>
<dbReference type="PROSITE" id="PS00137">
    <property type="entry name" value="SUBTILASE_HIS"/>
    <property type="match status" value="1"/>
</dbReference>
<dbReference type="SUPFAM" id="SSF52025">
    <property type="entry name" value="PA domain"/>
    <property type="match status" value="1"/>
</dbReference>
<feature type="domain" description="SLH" evidence="16">
    <location>
        <begin position="1262"/>
        <end position="1325"/>
    </location>
</feature>
<evidence type="ECO:0000256" key="10">
    <source>
        <dbReference type="ARBA" id="ARBA00022825"/>
    </source>
</evidence>
<protein>
    <submittedName>
        <fullName evidence="17">Lactocepin</fullName>
    </submittedName>
</protein>
<dbReference type="InterPro" id="IPR046450">
    <property type="entry name" value="PA_dom_sf"/>
</dbReference>
<keyword evidence="18" id="KW-1185">Reference proteome</keyword>
<evidence type="ECO:0000256" key="11">
    <source>
        <dbReference type="ARBA" id="ARBA00022837"/>
    </source>
</evidence>
<keyword evidence="7 15" id="KW-0732">Signal</keyword>
<dbReference type="RefSeq" id="WP_113883847.1">
    <property type="nucleotide sequence ID" value="NZ_QNSF01000008.1"/>
</dbReference>
<dbReference type="InterPro" id="IPR001119">
    <property type="entry name" value="SLH_dom"/>
</dbReference>
<keyword evidence="5" id="KW-0964">Secreted</keyword>
<keyword evidence="6 13" id="KW-0645">Protease</keyword>
<gene>
    <name evidence="17" type="ORF">DFO70_108333</name>
</gene>
<keyword evidence="11" id="KW-0106">Calcium</keyword>
<evidence type="ECO:0000256" key="6">
    <source>
        <dbReference type="ARBA" id="ARBA00022670"/>
    </source>
</evidence>
<dbReference type="Gene3D" id="3.50.30.30">
    <property type="match status" value="1"/>
</dbReference>
<keyword evidence="8" id="KW-0677">Repeat</keyword>
<dbReference type="InterPro" id="IPR015500">
    <property type="entry name" value="Peptidase_S8_subtilisin-rel"/>
</dbReference>
<evidence type="ECO:0000256" key="13">
    <source>
        <dbReference type="PROSITE-ProRule" id="PRU01240"/>
    </source>
</evidence>
<feature type="domain" description="SLH" evidence="16">
    <location>
        <begin position="1382"/>
        <end position="1440"/>
    </location>
</feature>
<dbReference type="Proteomes" id="UP000252731">
    <property type="component" value="Unassembled WGS sequence"/>
</dbReference>
<keyword evidence="4" id="KW-0134">Cell wall</keyword>
<dbReference type="PROSITE" id="PS00136">
    <property type="entry name" value="SUBTILASE_ASP"/>
    <property type="match status" value="1"/>
</dbReference>
<organism evidence="17 18">
    <name type="scientific">Cytobacillus firmus</name>
    <name type="common">Bacillus firmus</name>
    <dbReference type="NCBI Taxonomy" id="1399"/>
    <lineage>
        <taxon>Bacteria</taxon>
        <taxon>Bacillati</taxon>
        <taxon>Bacillota</taxon>
        <taxon>Bacilli</taxon>
        <taxon>Bacillales</taxon>
        <taxon>Bacillaceae</taxon>
        <taxon>Cytobacillus</taxon>
    </lineage>
</organism>
<feature type="active site" description="Charge relay system" evidence="12 13">
    <location>
        <position position="197"/>
    </location>
</feature>
<dbReference type="PROSITE" id="PS00138">
    <property type="entry name" value="SUBTILASE_SER"/>
    <property type="match status" value="1"/>
</dbReference>
<evidence type="ECO:0000256" key="15">
    <source>
        <dbReference type="SAM" id="SignalP"/>
    </source>
</evidence>
<evidence type="ECO:0000256" key="8">
    <source>
        <dbReference type="ARBA" id="ARBA00022737"/>
    </source>
</evidence>
<dbReference type="PRINTS" id="PR00723">
    <property type="entry name" value="SUBTILISIN"/>
</dbReference>
<dbReference type="Pfam" id="PF00082">
    <property type="entry name" value="Peptidase_S8"/>
    <property type="match status" value="1"/>
</dbReference>
<evidence type="ECO:0000256" key="9">
    <source>
        <dbReference type="ARBA" id="ARBA00022801"/>
    </source>
</evidence>
<dbReference type="Pfam" id="PF06280">
    <property type="entry name" value="fn3_5"/>
    <property type="match status" value="1"/>
</dbReference>
<dbReference type="InterPro" id="IPR000209">
    <property type="entry name" value="Peptidase_S8/S53_dom"/>
</dbReference>